<protein>
    <recommendedName>
        <fullName evidence="6">Pectate lyase</fullName>
    </recommendedName>
</protein>
<keyword evidence="1" id="KW-0479">Metal-binding</keyword>
<feature type="compositionally biased region" description="Acidic residues" evidence="3">
    <location>
        <begin position="44"/>
        <end position="83"/>
    </location>
</feature>
<dbReference type="EMBL" id="PVNL01000001">
    <property type="protein sequence ID" value="PRQ10199.1"/>
    <property type="molecule type" value="Genomic_DNA"/>
</dbReference>
<evidence type="ECO:0000256" key="2">
    <source>
        <dbReference type="ARBA" id="ARBA00023180"/>
    </source>
</evidence>
<feature type="region of interest" description="Disordered" evidence="3">
    <location>
        <begin position="21"/>
        <end position="85"/>
    </location>
</feature>
<dbReference type="InterPro" id="IPR012334">
    <property type="entry name" value="Pectin_lyas_fold"/>
</dbReference>
<dbReference type="Gene3D" id="2.160.20.10">
    <property type="entry name" value="Single-stranded right-handed beta-helix, Pectin lyase-like"/>
    <property type="match status" value="1"/>
</dbReference>
<accession>A0A2S9YYR3</accession>
<proteinExistence type="predicted"/>
<evidence type="ECO:0008006" key="6">
    <source>
        <dbReference type="Google" id="ProtNLM"/>
    </source>
</evidence>
<dbReference type="SUPFAM" id="SSF51126">
    <property type="entry name" value="Pectin lyase-like"/>
    <property type="match status" value="1"/>
</dbReference>
<dbReference type="PANTHER" id="PTHR42970:SF1">
    <property type="entry name" value="PECTATE LYASE C-RELATED"/>
    <property type="match status" value="1"/>
</dbReference>
<name>A0A2S9YYR3_9BACT</name>
<dbReference type="AlphaFoldDB" id="A0A2S9YYR3"/>
<feature type="compositionally biased region" description="Polar residues" evidence="3">
    <location>
        <begin position="24"/>
        <end position="35"/>
    </location>
</feature>
<evidence type="ECO:0000256" key="1">
    <source>
        <dbReference type="ARBA" id="ARBA00022723"/>
    </source>
</evidence>
<sequence length="535" mass="56189">MPITSARAFALLSSLGIGIACTDSGGSAETSSAQTDDGTGAGDGDGDSGDGDGDSGDGDGDGDSGDGDGDPGDGDPGDGDGDCEPIVLSSLEAFPTASGAGSIASGGRGGAVLHVTNLADSGPGSFRAAITATGPRTIVFDVSGRIDLESRIELIDVHSDLTIAGETAPEGGITIAGNTLLFAGGYDLPTLPTDNLIIRHTRFRNGSYTGEPDVYDHNCIISGGTDRFIFDHASFSFCDDQAISMISPWGPLQDGTVQRSIFSENATAIIFGLAEVYPADRISTLENLFVHQSHRTPNIGDGGRYDVINNVAFNWGGRLTNVNGASPEVNYVGNHLTAGDDSGANNKVQLGGGDHSPSIHTAYNYHSVLYPAPQLDDRGIWSDFWTNDPVADIYFTTTAHPLLPRTNVLDAQAARELVLADVGANAFVSDDGVPGRYLDDYDVERINDVVNEVSRDPFNKSWTQPVLPLNTRADGFYSSLPDIPAFFVEAHGIRSNADVIDEYSFGACTIVNAAGYSAFEMYLFFAAGDWDRLQG</sequence>
<dbReference type="RefSeq" id="WP_181232802.1">
    <property type="nucleotide sequence ID" value="NZ_PVNL01000001.1"/>
</dbReference>
<reference evidence="4 5" key="1">
    <citation type="submission" date="2018-03" db="EMBL/GenBank/DDBJ databases">
        <title>Draft Genome Sequences of the Obligatory Marine Myxobacteria Enhygromyxa salina SWB007.</title>
        <authorList>
            <person name="Poehlein A."/>
            <person name="Moghaddam J.A."/>
            <person name="Harms H."/>
            <person name="Alanjari M."/>
            <person name="Koenig G.M."/>
            <person name="Daniel R."/>
            <person name="Schaeberle T.F."/>
        </authorList>
    </citation>
    <scope>NUCLEOTIDE SEQUENCE [LARGE SCALE GENOMIC DNA]</scope>
    <source>
        <strain evidence="4 5">SWB007</strain>
    </source>
</reference>
<dbReference type="InterPro" id="IPR011050">
    <property type="entry name" value="Pectin_lyase_fold/virulence"/>
</dbReference>
<gene>
    <name evidence="4" type="ORF">ENSA7_00070</name>
</gene>
<evidence type="ECO:0000313" key="5">
    <source>
        <dbReference type="Proteomes" id="UP000238823"/>
    </source>
</evidence>
<dbReference type="Proteomes" id="UP000238823">
    <property type="component" value="Unassembled WGS sequence"/>
</dbReference>
<keyword evidence="2" id="KW-0325">Glycoprotein</keyword>
<evidence type="ECO:0000256" key="3">
    <source>
        <dbReference type="SAM" id="MobiDB-lite"/>
    </source>
</evidence>
<dbReference type="InterPro" id="IPR052063">
    <property type="entry name" value="Polysaccharide_Lyase_1"/>
</dbReference>
<organism evidence="4 5">
    <name type="scientific">Enhygromyxa salina</name>
    <dbReference type="NCBI Taxonomy" id="215803"/>
    <lineage>
        <taxon>Bacteria</taxon>
        <taxon>Pseudomonadati</taxon>
        <taxon>Myxococcota</taxon>
        <taxon>Polyangia</taxon>
        <taxon>Nannocystales</taxon>
        <taxon>Nannocystaceae</taxon>
        <taxon>Enhygromyxa</taxon>
    </lineage>
</organism>
<evidence type="ECO:0000313" key="4">
    <source>
        <dbReference type="EMBL" id="PRQ10199.1"/>
    </source>
</evidence>
<dbReference type="PROSITE" id="PS51257">
    <property type="entry name" value="PROKAR_LIPOPROTEIN"/>
    <property type="match status" value="1"/>
</dbReference>
<comment type="caution">
    <text evidence="4">The sequence shown here is derived from an EMBL/GenBank/DDBJ whole genome shotgun (WGS) entry which is preliminary data.</text>
</comment>
<dbReference type="GO" id="GO:0046872">
    <property type="term" value="F:metal ion binding"/>
    <property type="evidence" value="ECO:0007669"/>
    <property type="project" value="UniProtKB-KW"/>
</dbReference>
<dbReference type="PANTHER" id="PTHR42970">
    <property type="entry name" value="PECTATE LYASE C-RELATED"/>
    <property type="match status" value="1"/>
</dbReference>